<organism evidence="1">
    <name type="scientific">bioreactor metagenome</name>
    <dbReference type="NCBI Taxonomy" id="1076179"/>
    <lineage>
        <taxon>unclassified sequences</taxon>
        <taxon>metagenomes</taxon>
        <taxon>ecological metagenomes</taxon>
    </lineage>
</organism>
<dbReference type="GO" id="GO:0003676">
    <property type="term" value="F:nucleic acid binding"/>
    <property type="evidence" value="ECO:0007669"/>
    <property type="project" value="InterPro"/>
</dbReference>
<proteinExistence type="predicted"/>
<reference evidence="1" key="1">
    <citation type="submission" date="2019-08" db="EMBL/GenBank/DDBJ databases">
        <authorList>
            <person name="Kucharzyk K."/>
            <person name="Murdoch R.W."/>
            <person name="Higgins S."/>
            <person name="Loffler F."/>
        </authorList>
    </citation>
    <scope>NUCLEOTIDE SEQUENCE</scope>
</reference>
<accession>A0A644XZ90</accession>
<gene>
    <name evidence="1" type="ORF">SDC9_68009</name>
</gene>
<dbReference type="EMBL" id="VSSQ01003615">
    <property type="protein sequence ID" value="MPM21565.1"/>
    <property type="molecule type" value="Genomic_DNA"/>
</dbReference>
<comment type="caution">
    <text evidence="1">The sequence shown here is derived from an EMBL/GenBank/DDBJ whole genome shotgun (WGS) entry which is preliminary data.</text>
</comment>
<protein>
    <recommendedName>
        <fullName evidence="2">DUF91 domain-containing protein</fullName>
    </recommendedName>
</protein>
<sequence length="297" mass="33861">MNIFKQITANNIALEEYPFRKELAMEAYLIENESILKLDSDNFSDPSIIEAELALNEGRSSGNGRIDILAQYDPSTYAIVELKLEEINNSTLSQLENYLKQRNQLLKHLPVDSDNDAQMNLNWVGILVGKTISKELVDKLMKGLELEMDGRKIPIAGITINRYRSQSSTEIYVVTDTYFKFTGANKDYTKYRFNGNEYNKGQLVNAIIKAYVSQNPQITFSQLEKIFPKSIQGSQGCFKIKADAEEVYNRTGWKRHRLNPEELISLSDSIIATSTQWNSNNITEFIKSARKIGYTVL</sequence>
<dbReference type="InterPro" id="IPR011856">
    <property type="entry name" value="tRNA_endonuc-like_dom_sf"/>
</dbReference>
<dbReference type="Gene3D" id="3.40.1350.10">
    <property type="match status" value="1"/>
</dbReference>
<dbReference type="AlphaFoldDB" id="A0A644XZ90"/>
<evidence type="ECO:0000313" key="1">
    <source>
        <dbReference type="EMBL" id="MPM21565.1"/>
    </source>
</evidence>
<name>A0A644XZ90_9ZZZZ</name>
<evidence type="ECO:0008006" key="2">
    <source>
        <dbReference type="Google" id="ProtNLM"/>
    </source>
</evidence>